<accession>A0A160KUB1</accession>
<evidence type="ECO:0000256" key="1">
    <source>
        <dbReference type="SAM" id="Phobius"/>
    </source>
</evidence>
<dbReference type="EMBL" id="CP015515">
    <property type="protein sequence ID" value="AND16858.1"/>
    <property type="molecule type" value="Genomic_DNA"/>
</dbReference>
<evidence type="ECO:0000313" key="3">
    <source>
        <dbReference type="Proteomes" id="UP000077071"/>
    </source>
</evidence>
<keyword evidence="1" id="KW-0472">Membrane</keyword>
<keyword evidence="1" id="KW-1133">Transmembrane helix</keyword>
<dbReference type="AlphaFoldDB" id="A0A160KUB1"/>
<dbReference type="STRING" id="33888.A6122_1727"/>
<feature type="transmembrane region" description="Helical" evidence="1">
    <location>
        <begin position="114"/>
        <end position="134"/>
    </location>
</feature>
<dbReference type="KEGG" id="rtn:A6122_1727"/>
<dbReference type="OrthoDB" id="5117309at2"/>
<gene>
    <name evidence="2" type="ORF">A6122_1727</name>
</gene>
<organism evidence="2 3">
    <name type="scientific">Rathayibacter tritici</name>
    <dbReference type="NCBI Taxonomy" id="33888"/>
    <lineage>
        <taxon>Bacteria</taxon>
        <taxon>Bacillati</taxon>
        <taxon>Actinomycetota</taxon>
        <taxon>Actinomycetes</taxon>
        <taxon>Micrococcales</taxon>
        <taxon>Microbacteriaceae</taxon>
        <taxon>Rathayibacter</taxon>
    </lineage>
</organism>
<protein>
    <submittedName>
        <fullName evidence="2">Uncharacterized protein</fullName>
    </submittedName>
</protein>
<evidence type="ECO:0000313" key="2">
    <source>
        <dbReference type="EMBL" id="AND16858.1"/>
    </source>
</evidence>
<name>A0A160KUB1_9MICO</name>
<reference evidence="2 3" key="1">
    <citation type="submission" date="2016-05" db="EMBL/GenBank/DDBJ databases">
        <title>Complete genome sequence of Rathayibacter tritici NCPPB 1953.</title>
        <authorList>
            <person name="Park J."/>
            <person name="Lee H.-H."/>
            <person name="Lee S.-W."/>
            <person name="Seo Y.-S."/>
        </authorList>
    </citation>
    <scope>NUCLEOTIDE SEQUENCE [LARGE SCALE GENOMIC DNA]</scope>
    <source>
        <strain evidence="2 3">NCPPB 1953</strain>
    </source>
</reference>
<feature type="transmembrane region" description="Helical" evidence="1">
    <location>
        <begin position="51"/>
        <end position="74"/>
    </location>
</feature>
<feature type="transmembrane region" description="Helical" evidence="1">
    <location>
        <begin position="81"/>
        <end position="102"/>
    </location>
</feature>
<proteinExistence type="predicted"/>
<feature type="transmembrane region" description="Helical" evidence="1">
    <location>
        <begin position="22"/>
        <end position="45"/>
    </location>
</feature>
<dbReference type="RefSeq" id="WP_068254018.1">
    <property type="nucleotide sequence ID" value="NZ_CP015515.1"/>
</dbReference>
<keyword evidence="1" id="KW-0812">Transmembrane</keyword>
<sequence length="147" mass="14812">MTGASPATPRPQPASVPVLRRALGVGGLFVLALAVLGTIVGGLAAGGEGAIGALLGAIVGGVMVLLTAASILVANRLDIGGFFAVVLGTWLAKFVLFVIAALVLRGQPWLDSTAMFVTIIVAVLGSLVIDVIVVSRSRMPNVSDIAR</sequence>
<keyword evidence="3" id="KW-1185">Reference proteome</keyword>
<dbReference type="Proteomes" id="UP000077071">
    <property type="component" value="Chromosome"/>
</dbReference>
<dbReference type="PATRIC" id="fig|33888.3.peg.1902"/>